<organism evidence="2">
    <name type="scientific">marine sediment metagenome</name>
    <dbReference type="NCBI Taxonomy" id="412755"/>
    <lineage>
        <taxon>unclassified sequences</taxon>
        <taxon>metagenomes</taxon>
        <taxon>ecological metagenomes</taxon>
    </lineage>
</organism>
<sequence>TDRRAPTGVFFPLPLEGGRHGGRHVQRTY</sequence>
<evidence type="ECO:0000256" key="1">
    <source>
        <dbReference type="SAM" id="MobiDB-lite"/>
    </source>
</evidence>
<evidence type="ECO:0000313" key="2">
    <source>
        <dbReference type="EMBL" id="GAG08728.1"/>
    </source>
</evidence>
<dbReference type="AlphaFoldDB" id="X0V8B7"/>
<name>X0V8B7_9ZZZZ</name>
<feature type="compositionally biased region" description="Basic residues" evidence="1">
    <location>
        <begin position="20"/>
        <end position="29"/>
    </location>
</feature>
<proteinExistence type="predicted"/>
<gene>
    <name evidence="2" type="ORF">S01H1_33138</name>
</gene>
<reference evidence="2" key="1">
    <citation type="journal article" date="2014" name="Front. Microbiol.">
        <title>High frequency of phylogenetically diverse reductive dehalogenase-homologous genes in deep subseafloor sedimentary metagenomes.</title>
        <authorList>
            <person name="Kawai M."/>
            <person name="Futagami T."/>
            <person name="Toyoda A."/>
            <person name="Takaki Y."/>
            <person name="Nishi S."/>
            <person name="Hori S."/>
            <person name="Arai W."/>
            <person name="Tsubouchi T."/>
            <person name="Morono Y."/>
            <person name="Uchiyama I."/>
            <person name="Ito T."/>
            <person name="Fujiyama A."/>
            <person name="Inagaki F."/>
            <person name="Takami H."/>
        </authorList>
    </citation>
    <scope>NUCLEOTIDE SEQUENCE</scope>
    <source>
        <strain evidence="2">Expedition CK06-06</strain>
    </source>
</reference>
<protein>
    <submittedName>
        <fullName evidence="2">Uncharacterized protein</fullName>
    </submittedName>
</protein>
<comment type="caution">
    <text evidence="2">The sequence shown here is derived from an EMBL/GenBank/DDBJ whole genome shotgun (WGS) entry which is preliminary data.</text>
</comment>
<feature type="region of interest" description="Disordered" evidence="1">
    <location>
        <begin position="1"/>
        <end position="29"/>
    </location>
</feature>
<dbReference type="EMBL" id="BARS01020560">
    <property type="protein sequence ID" value="GAG08728.1"/>
    <property type="molecule type" value="Genomic_DNA"/>
</dbReference>
<feature type="non-terminal residue" evidence="2">
    <location>
        <position position="1"/>
    </location>
</feature>
<accession>X0V8B7</accession>